<evidence type="ECO:0000259" key="2">
    <source>
        <dbReference type="Pfam" id="PF13098"/>
    </source>
</evidence>
<gene>
    <name evidence="3" type="ORF">IT775_19760</name>
</gene>
<dbReference type="SUPFAM" id="SSF52833">
    <property type="entry name" value="Thioredoxin-like"/>
    <property type="match status" value="1"/>
</dbReference>
<protein>
    <submittedName>
        <fullName evidence="3">Thioredoxin family protein</fullName>
    </submittedName>
</protein>
<dbReference type="InterPro" id="IPR041737">
    <property type="entry name" value="SoxW"/>
</dbReference>
<name>A0ABS5HWM2_9RHOB</name>
<proteinExistence type="predicted"/>
<keyword evidence="1" id="KW-0732">Signal</keyword>
<evidence type="ECO:0000313" key="4">
    <source>
        <dbReference type="Proteomes" id="UP001195941"/>
    </source>
</evidence>
<dbReference type="InterPro" id="IPR012336">
    <property type="entry name" value="Thioredoxin-like_fold"/>
</dbReference>
<evidence type="ECO:0000313" key="3">
    <source>
        <dbReference type="EMBL" id="MBR9653359.1"/>
    </source>
</evidence>
<sequence length="184" mass="21076">MKRILLSAVALLGLALSVQAAEMGDDGLHKAHWMRDTFKDLREDLAEANAEGKRFAIIIEQRGCIYCKKMHEEIFPDPEIDSFITENYFIVQLNMFGDVEVTDFDGETLPEKDMVRKWGMMFTPTMMYFPEQVEEGLTAPRAAVSVVPGAFGRGTTLAMLQWVVEKGYEGDEPFQKYLQRKFYQ</sequence>
<comment type="caution">
    <text evidence="3">The sequence shown here is derived from an EMBL/GenBank/DDBJ whole genome shotgun (WGS) entry which is preliminary data.</text>
</comment>
<feature type="chain" id="PRO_5045875466" evidence="1">
    <location>
        <begin position="21"/>
        <end position="184"/>
    </location>
</feature>
<feature type="domain" description="Thioredoxin-like fold" evidence="2">
    <location>
        <begin position="49"/>
        <end position="134"/>
    </location>
</feature>
<dbReference type="Gene3D" id="3.40.30.10">
    <property type="entry name" value="Glutaredoxin"/>
    <property type="match status" value="1"/>
</dbReference>
<keyword evidence="4" id="KW-1185">Reference proteome</keyword>
<dbReference type="RefSeq" id="WP_212702982.1">
    <property type="nucleotide sequence ID" value="NZ_JADMKU010000028.1"/>
</dbReference>
<dbReference type="Proteomes" id="UP001195941">
    <property type="component" value="Unassembled WGS sequence"/>
</dbReference>
<feature type="signal peptide" evidence="1">
    <location>
        <begin position="1"/>
        <end position="20"/>
    </location>
</feature>
<dbReference type="Pfam" id="PF13098">
    <property type="entry name" value="Thioredoxin_2"/>
    <property type="match status" value="1"/>
</dbReference>
<organism evidence="3 4">
    <name type="scientific">Thalassovita aquimarina</name>
    <dbReference type="NCBI Taxonomy" id="2785917"/>
    <lineage>
        <taxon>Bacteria</taxon>
        <taxon>Pseudomonadati</taxon>
        <taxon>Pseudomonadota</taxon>
        <taxon>Alphaproteobacteria</taxon>
        <taxon>Rhodobacterales</taxon>
        <taxon>Roseobacteraceae</taxon>
        <taxon>Thalassovita</taxon>
    </lineage>
</organism>
<reference evidence="3 4" key="1">
    <citation type="journal article" date="2021" name="Arch. Microbiol.">
        <title>Thalassobius aquimarinus sp. nov., isolated from the Sea of Japan seashore.</title>
        <authorList>
            <person name="Kurilenko V.V."/>
            <person name="Romanenko L.A."/>
            <person name="Chernysheva N.Y."/>
            <person name="Velansky P.V."/>
            <person name="Tekutyeva L.A."/>
            <person name="Isaeva M.P."/>
            <person name="Mikhailov V.V."/>
        </authorList>
    </citation>
    <scope>NUCLEOTIDE SEQUENCE [LARGE SCALE GENOMIC DNA]</scope>
    <source>
        <strain evidence="3 4">KMM 8518</strain>
    </source>
</reference>
<dbReference type="EMBL" id="JADMKU010000028">
    <property type="protein sequence ID" value="MBR9653359.1"/>
    <property type="molecule type" value="Genomic_DNA"/>
</dbReference>
<accession>A0ABS5HWM2</accession>
<evidence type="ECO:0000256" key="1">
    <source>
        <dbReference type="SAM" id="SignalP"/>
    </source>
</evidence>
<dbReference type="InterPro" id="IPR036249">
    <property type="entry name" value="Thioredoxin-like_sf"/>
</dbReference>
<dbReference type="CDD" id="cd02951">
    <property type="entry name" value="SoxW"/>
    <property type="match status" value="1"/>
</dbReference>